<evidence type="ECO:0000256" key="2">
    <source>
        <dbReference type="ARBA" id="ARBA00009665"/>
    </source>
</evidence>
<feature type="transmembrane region" description="Helical" evidence="13">
    <location>
        <begin position="579"/>
        <end position="597"/>
    </location>
</feature>
<dbReference type="PROSITE" id="PS51382">
    <property type="entry name" value="SPX"/>
    <property type="match status" value="1"/>
</dbReference>
<dbReference type="GO" id="GO:0004190">
    <property type="term" value="F:aspartic-type endopeptidase activity"/>
    <property type="evidence" value="ECO:0007669"/>
    <property type="project" value="InterPro"/>
</dbReference>
<evidence type="ECO:0000256" key="11">
    <source>
        <dbReference type="SAM" id="Coils"/>
    </source>
</evidence>
<keyword evidence="3" id="KW-0808">Transferase</keyword>
<dbReference type="InterPro" id="IPR056924">
    <property type="entry name" value="SH3_Tf2-1"/>
</dbReference>
<comment type="caution">
    <text evidence="16">The sequence shown here is derived from an EMBL/GenBank/DDBJ whole genome shotgun (WGS) entry which is preliminary data.</text>
</comment>
<keyword evidence="4 13" id="KW-0812">Transmembrane</keyword>
<evidence type="ECO:0000256" key="9">
    <source>
        <dbReference type="ARBA" id="ARBA00022989"/>
    </source>
</evidence>
<feature type="compositionally biased region" description="Polar residues" evidence="12">
    <location>
        <begin position="128"/>
        <end position="147"/>
    </location>
</feature>
<keyword evidence="9 13" id="KW-1133">Transmembrane helix</keyword>
<keyword evidence="6" id="KW-0460">Magnesium</keyword>
<dbReference type="GO" id="GO:0003676">
    <property type="term" value="F:nucleic acid binding"/>
    <property type="evidence" value="ECO:0007669"/>
    <property type="project" value="InterPro"/>
</dbReference>
<dbReference type="GO" id="GO:0015074">
    <property type="term" value="P:DNA integration"/>
    <property type="evidence" value="ECO:0007669"/>
    <property type="project" value="UniProtKB-KW"/>
</dbReference>
<dbReference type="InterPro" id="IPR004331">
    <property type="entry name" value="SPX_dom"/>
</dbReference>
<dbReference type="InterPro" id="IPR012337">
    <property type="entry name" value="RNaseH-like_sf"/>
</dbReference>
<dbReference type="InterPro" id="IPR043128">
    <property type="entry name" value="Rev_trsase/Diguanyl_cyclase"/>
</dbReference>
<dbReference type="Pfam" id="PF24626">
    <property type="entry name" value="SH3_Tf2-1"/>
    <property type="match status" value="1"/>
</dbReference>
<dbReference type="InterPro" id="IPR043502">
    <property type="entry name" value="DNA/RNA_pol_sf"/>
</dbReference>
<feature type="coiled-coil region" evidence="11">
    <location>
        <begin position="206"/>
        <end position="233"/>
    </location>
</feature>
<feature type="transmembrane region" description="Helical" evidence="13">
    <location>
        <begin position="329"/>
        <end position="352"/>
    </location>
</feature>
<evidence type="ECO:0000256" key="10">
    <source>
        <dbReference type="ARBA" id="ARBA00023136"/>
    </source>
</evidence>
<evidence type="ECO:0000256" key="13">
    <source>
        <dbReference type="SAM" id="Phobius"/>
    </source>
</evidence>
<feature type="transmembrane region" description="Helical" evidence="13">
    <location>
        <begin position="417"/>
        <end position="438"/>
    </location>
</feature>
<proteinExistence type="inferred from homology"/>
<dbReference type="Gramene" id="OIS97968">
    <property type="protein sequence ID" value="OIS97968"/>
    <property type="gene ID" value="A4A49_08031"/>
</dbReference>
<dbReference type="PROSITE" id="PS00141">
    <property type="entry name" value="ASP_PROTEASE"/>
    <property type="match status" value="1"/>
</dbReference>
<name>A0A1J6IS48_NICAT</name>
<dbReference type="InterPro" id="IPR041577">
    <property type="entry name" value="RT_RNaseH_2"/>
</dbReference>
<evidence type="ECO:0000256" key="8">
    <source>
        <dbReference type="ARBA" id="ARBA00022918"/>
    </source>
</evidence>
<dbReference type="SUPFAM" id="SSF53098">
    <property type="entry name" value="Ribonuclease H-like"/>
    <property type="match status" value="1"/>
</dbReference>
<dbReference type="Gene3D" id="3.30.420.10">
    <property type="entry name" value="Ribonuclease H-like superfamily/Ribonuclease H"/>
    <property type="match status" value="1"/>
</dbReference>
<gene>
    <name evidence="16" type="primary">PHO1-H10_0</name>
    <name evidence="16" type="ORF">A4A49_08031</name>
</gene>
<feature type="transmembrane region" description="Helical" evidence="13">
    <location>
        <begin position="542"/>
        <end position="559"/>
    </location>
</feature>
<feature type="transmembrane region" description="Helical" evidence="13">
    <location>
        <begin position="372"/>
        <end position="393"/>
    </location>
</feature>
<evidence type="ECO:0000256" key="7">
    <source>
        <dbReference type="ARBA" id="ARBA00022908"/>
    </source>
</evidence>
<comment type="similarity">
    <text evidence="2">Belongs to the SYG1 (TC 2.A.94) family.</text>
</comment>
<accession>A0A1J6IS48</accession>
<feature type="region of interest" description="Disordered" evidence="12">
    <location>
        <begin position="128"/>
        <end position="182"/>
    </location>
</feature>
<evidence type="ECO:0000256" key="12">
    <source>
        <dbReference type="SAM" id="MobiDB-lite"/>
    </source>
</evidence>
<feature type="transmembrane region" description="Helical" evidence="13">
    <location>
        <begin position="649"/>
        <end position="669"/>
    </location>
</feature>
<feature type="domain" description="EXS" evidence="14">
    <location>
        <begin position="538"/>
        <end position="732"/>
    </location>
</feature>
<dbReference type="PANTHER" id="PTHR10783">
    <property type="entry name" value="XENOTROPIC AND POLYTROPIC RETROVIRUS RECEPTOR 1-RELATED"/>
    <property type="match status" value="1"/>
</dbReference>
<reference evidence="16" key="1">
    <citation type="submission" date="2016-11" db="EMBL/GenBank/DDBJ databases">
        <title>The genome of Nicotiana attenuata.</title>
        <authorList>
            <person name="Xu S."/>
            <person name="Brockmoeller T."/>
            <person name="Gaquerel E."/>
            <person name="Navarro A."/>
            <person name="Kuhl H."/>
            <person name="Gase K."/>
            <person name="Ling Z."/>
            <person name="Zhou W."/>
            <person name="Kreitzer C."/>
            <person name="Stanke M."/>
            <person name="Tang H."/>
            <person name="Lyons E."/>
            <person name="Pandey P."/>
            <person name="Pandey S.P."/>
            <person name="Timmermann B."/>
            <person name="Baldwin I.T."/>
        </authorList>
    </citation>
    <scope>NUCLEOTIDE SEQUENCE [LARGE SCALE GENOMIC DNA]</scope>
    <source>
        <strain evidence="16">UT</strain>
    </source>
</reference>
<evidence type="ECO:0000256" key="3">
    <source>
        <dbReference type="ARBA" id="ARBA00022679"/>
    </source>
</evidence>
<dbReference type="Proteomes" id="UP000187609">
    <property type="component" value="Unassembled WGS sequence"/>
</dbReference>
<dbReference type="PROSITE" id="PS51380">
    <property type="entry name" value="EXS"/>
    <property type="match status" value="1"/>
</dbReference>
<dbReference type="InterPro" id="IPR036397">
    <property type="entry name" value="RNaseH_sf"/>
</dbReference>
<dbReference type="Pfam" id="PF03124">
    <property type="entry name" value="EXS"/>
    <property type="match status" value="1"/>
</dbReference>
<evidence type="ECO:0000256" key="1">
    <source>
        <dbReference type="ARBA" id="ARBA00004141"/>
    </source>
</evidence>
<sequence>MMFGKEFKDQMVPEWIEAYMDYVGLKCLLKQIIRLNLSIQPHHNTQRKVDIENQESASQHKQYSTNRKFCIPAELREDEKSFLQKLDNELGKVNSFYKDKVEQAKGEAAALAEQMDALVALRKKVKQSDTAASSKVTSPSRASSVEKGQQKETDMPCENNIKPASSSNNEEPSLKEHGRTPSDVLECVKIQNTSDGPKSSVEKLLLGTTEKECSFSQEELKEVQEKLKKAFVEFYQKLRSLNQYSFINLSAFSKILKNMKRSDTHQITSRKAMRSYMNVVDNSYIGSSDEVTRLLNKVEATFVKHFSNFKQGDGIKLLRPKRKRENHRVRFLSGFFFGFSIALIIAVALVMQTRKLLDKKEATLYLDSIFPLYNFYGYIILHMLLVAANIYLWRRYRINYSFILGFQPGTELDHREVFVLASGLTVVVLTTFLVHLHIRMDSTIQDHETYVELLPLGLLIGLVLICLCPFNIIYRSSRFFLIRSLFRCICAPFYKVKMVDFFLADQLTSQTQAIRSFVYYICYYGWGKALSPGRKMCHVSDVYVIFYYISAAIPFWIRFLQCMRRLIEEKDMKHGFNGFTYFSMLLSVVFQSTFRLRKKMTWKVWALASSVVAALANICWDIRMDWGLLQRNSRNFLLRDKLLLPHRSAYYIAMILEVLLRFVWLQLVLSFDMRPLRGKAITSTFACLEILRRSIWNVFRLENEHLNNVGEYRAFKSLPLPFITYDEKILNLVSEPRFNDFVVRMAEGTRLKLMDEKLVKHDEISEQRGFLIEFKVIIVKAMGSYPVEATALYLNGLDKTWYHSLTLSEGEISWTQFKEELICRFGDTVMDDIVEEFNKLSQVGTIDEFLGKFEDMKAQMLIRNPHLDESHFISSFIGALKEEIRFGVKLFKPTTLKFAIEQPRFQEMAIEAAQKKNKVSIRPPAVGSSSTSVKTAVNPSVKPNTFRLSAEVYEYRRNNHLCFRCEEKYTPGHQCKKKQLNCLIGEVEAALECPNDNEDPSLADLVIEGGIEQVVQEAVCLSALSGNNQGVNFILVKGSVKNTNLALLVDSGSTHSFIDENIVKETVVATGQDPVEEAIQTVLEQYEDVFAEPKSLPPTRALDHSIPLNPGAMPVTLKPYRPFTDLLKKDSFKWNDEAELSFSALKSAMTSTAVLILPGYSKEFTVETYASHSGIGVVLMHEGRPVAHFSKETAQLMAISTSVPSWMQEIASSYERDPLATDLIAQLTVDLQGPILLALFIWGAQEKGEDLCWESKDDNVAYPGLLQPLHIPNQAWSHISMDFIEGLPKSRNKDVILVGVDRMTKPTNWKQWLNAAEWWYNTNFHTSLKCTPFEALYGYSPPHLSIGPLIETIVPAAEDAFMRRQQMQQLLKDNLSKAHKRMKYYADKKTTEREFQVGDIDYLKLQPYRQTSIALRKNLKLSSKYYKPYQILARIGQVAYKLELPPDSKVHPVFHVSLLKKKVGNRVVVQTVLPSTGEDGQFLVKPIAILQRQIVKKNNATVVKVLVQWSILSPEDATWEDYHNIKA</sequence>
<evidence type="ECO:0000313" key="17">
    <source>
        <dbReference type="Proteomes" id="UP000187609"/>
    </source>
</evidence>
<dbReference type="GO" id="GO:0006817">
    <property type="term" value="P:phosphate ion transport"/>
    <property type="evidence" value="ECO:0007669"/>
    <property type="project" value="TreeGrafter"/>
</dbReference>
<comment type="subcellular location">
    <subcellularLocation>
        <location evidence="1">Membrane</location>
        <topology evidence="1">Multi-pass membrane protein</topology>
    </subcellularLocation>
</comment>
<dbReference type="Pfam" id="PF03105">
    <property type="entry name" value="SPX"/>
    <property type="match status" value="1"/>
</dbReference>
<keyword evidence="17" id="KW-1185">Reference proteome</keyword>
<protein>
    <submittedName>
        <fullName evidence="16">Phosphate transporter pho1 -like 10</fullName>
    </submittedName>
</protein>
<dbReference type="Gene3D" id="3.30.70.270">
    <property type="match status" value="1"/>
</dbReference>
<dbReference type="GO" id="GO:0000822">
    <property type="term" value="F:inositol hexakisphosphate binding"/>
    <property type="evidence" value="ECO:0007669"/>
    <property type="project" value="TreeGrafter"/>
</dbReference>
<dbReference type="SUPFAM" id="SSF54160">
    <property type="entry name" value="Chromo domain-like"/>
    <property type="match status" value="1"/>
</dbReference>
<feature type="transmembrane region" description="Helical" evidence="13">
    <location>
        <begin position="453"/>
        <end position="474"/>
    </location>
</feature>
<keyword evidence="5" id="KW-0548">Nucleotidyltransferase</keyword>
<evidence type="ECO:0000256" key="4">
    <source>
        <dbReference type="ARBA" id="ARBA00022692"/>
    </source>
</evidence>
<keyword evidence="7" id="KW-0229">DNA integration</keyword>
<dbReference type="GO" id="GO:0005802">
    <property type="term" value="C:trans-Golgi network"/>
    <property type="evidence" value="ECO:0007669"/>
    <property type="project" value="TreeGrafter"/>
</dbReference>
<organism evidence="16 17">
    <name type="scientific">Nicotiana attenuata</name>
    <name type="common">Coyote tobacco</name>
    <dbReference type="NCBI Taxonomy" id="49451"/>
    <lineage>
        <taxon>Eukaryota</taxon>
        <taxon>Viridiplantae</taxon>
        <taxon>Streptophyta</taxon>
        <taxon>Embryophyta</taxon>
        <taxon>Tracheophyta</taxon>
        <taxon>Spermatophyta</taxon>
        <taxon>Magnoliopsida</taxon>
        <taxon>eudicotyledons</taxon>
        <taxon>Gunneridae</taxon>
        <taxon>Pentapetalae</taxon>
        <taxon>asterids</taxon>
        <taxon>lamiids</taxon>
        <taxon>Solanales</taxon>
        <taxon>Solanaceae</taxon>
        <taxon>Nicotianoideae</taxon>
        <taxon>Nicotianeae</taxon>
        <taxon>Nicotiana</taxon>
    </lineage>
</organism>
<keyword evidence="10 13" id="KW-0472">Membrane</keyword>
<keyword evidence="11" id="KW-0175">Coiled coil</keyword>
<keyword evidence="8" id="KW-0695">RNA-directed DNA polymerase</keyword>
<dbReference type="InterPro" id="IPR001969">
    <property type="entry name" value="Aspartic_peptidase_AS"/>
</dbReference>
<feature type="domain" description="SPX" evidence="15">
    <location>
        <begin position="1"/>
        <end position="273"/>
    </location>
</feature>
<dbReference type="GO" id="GO:0003964">
    <property type="term" value="F:RNA-directed DNA polymerase activity"/>
    <property type="evidence" value="ECO:0007669"/>
    <property type="project" value="UniProtKB-KW"/>
</dbReference>
<feature type="coiled-coil region" evidence="11">
    <location>
        <begin position="94"/>
        <end position="121"/>
    </location>
</feature>
<evidence type="ECO:0000256" key="6">
    <source>
        <dbReference type="ARBA" id="ARBA00022842"/>
    </source>
</evidence>
<evidence type="ECO:0000256" key="5">
    <source>
        <dbReference type="ARBA" id="ARBA00022695"/>
    </source>
</evidence>
<feature type="compositionally biased region" description="Polar residues" evidence="12">
    <location>
        <begin position="162"/>
        <end position="171"/>
    </location>
</feature>
<dbReference type="InterPro" id="IPR016197">
    <property type="entry name" value="Chromo-like_dom_sf"/>
</dbReference>
<dbReference type="Pfam" id="PF17919">
    <property type="entry name" value="RT_RNaseH_2"/>
    <property type="match status" value="1"/>
</dbReference>
<dbReference type="GO" id="GO:0005886">
    <property type="term" value="C:plasma membrane"/>
    <property type="evidence" value="ECO:0007669"/>
    <property type="project" value="TreeGrafter"/>
</dbReference>
<evidence type="ECO:0000313" key="16">
    <source>
        <dbReference type="EMBL" id="OIS97968.1"/>
    </source>
</evidence>
<evidence type="ECO:0000259" key="14">
    <source>
        <dbReference type="PROSITE" id="PS51380"/>
    </source>
</evidence>
<dbReference type="InterPro" id="IPR004342">
    <property type="entry name" value="EXS_C"/>
</dbReference>
<dbReference type="GO" id="GO:0016036">
    <property type="term" value="P:cellular response to phosphate starvation"/>
    <property type="evidence" value="ECO:0007669"/>
    <property type="project" value="TreeGrafter"/>
</dbReference>
<dbReference type="EMBL" id="MJEQ01037192">
    <property type="protein sequence ID" value="OIS97968.1"/>
    <property type="molecule type" value="Genomic_DNA"/>
</dbReference>
<dbReference type="PANTHER" id="PTHR10783:SF117">
    <property type="entry name" value="PHOSPHATE TRANSPORTER PHO1 HOMOLOG 10-LIKE ISOFORM X1"/>
    <property type="match status" value="1"/>
</dbReference>
<dbReference type="GO" id="GO:0006508">
    <property type="term" value="P:proteolysis"/>
    <property type="evidence" value="ECO:0007669"/>
    <property type="project" value="InterPro"/>
</dbReference>
<evidence type="ECO:0000259" key="15">
    <source>
        <dbReference type="PROSITE" id="PS51382"/>
    </source>
</evidence>
<dbReference type="SUPFAM" id="SSF56672">
    <property type="entry name" value="DNA/RNA polymerases"/>
    <property type="match status" value="1"/>
</dbReference>